<dbReference type="EMBL" id="CABIJS010000444">
    <property type="protein sequence ID" value="VUZ51931.1"/>
    <property type="molecule type" value="Genomic_DNA"/>
</dbReference>
<accession>A0A564YXD3</accession>
<feature type="transmembrane region" description="Helical" evidence="7">
    <location>
        <begin position="282"/>
        <end position="301"/>
    </location>
</feature>
<organism evidence="8 9">
    <name type="scientific">Hymenolepis diminuta</name>
    <name type="common">Rat tapeworm</name>
    <dbReference type="NCBI Taxonomy" id="6216"/>
    <lineage>
        <taxon>Eukaryota</taxon>
        <taxon>Metazoa</taxon>
        <taxon>Spiralia</taxon>
        <taxon>Lophotrochozoa</taxon>
        <taxon>Platyhelminthes</taxon>
        <taxon>Cestoda</taxon>
        <taxon>Eucestoda</taxon>
        <taxon>Cyclophyllidea</taxon>
        <taxon>Hymenolepididae</taxon>
        <taxon>Hymenolepis</taxon>
    </lineage>
</organism>
<keyword evidence="4 7" id="KW-1133">Transmembrane helix</keyword>
<evidence type="ECO:0000256" key="3">
    <source>
        <dbReference type="ARBA" id="ARBA00022692"/>
    </source>
</evidence>
<proteinExistence type="predicted"/>
<dbReference type="Pfam" id="PF03062">
    <property type="entry name" value="MBOAT"/>
    <property type="match status" value="1"/>
</dbReference>
<reference evidence="8 9" key="1">
    <citation type="submission" date="2019-07" db="EMBL/GenBank/DDBJ databases">
        <authorList>
            <person name="Jastrzebski P J."/>
            <person name="Paukszto L."/>
            <person name="Jastrzebski P J."/>
        </authorList>
    </citation>
    <scope>NUCLEOTIDE SEQUENCE [LARGE SCALE GENOMIC DNA]</scope>
    <source>
        <strain evidence="8 9">WMS-il1</strain>
    </source>
</reference>
<evidence type="ECO:0000256" key="2">
    <source>
        <dbReference type="ARBA" id="ARBA00022679"/>
    </source>
</evidence>
<feature type="transmembrane region" description="Helical" evidence="7">
    <location>
        <begin position="224"/>
        <end position="245"/>
    </location>
</feature>
<feature type="transmembrane region" description="Helical" evidence="7">
    <location>
        <begin position="375"/>
        <end position="393"/>
    </location>
</feature>
<evidence type="ECO:0000256" key="4">
    <source>
        <dbReference type="ARBA" id="ARBA00022989"/>
    </source>
</evidence>
<evidence type="ECO:0000256" key="7">
    <source>
        <dbReference type="SAM" id="Phobius"/>
    </source>
</evidence>
<keyword evidence="5 7" id="KW-0472">Membrane</keyword>
<dbReference type="GO" id="GO:0016746">
    <property type="term" value="F:acyltransferase activity"/>
    <property type="evidence" value="ECO:0007669"/>
    <property type="project" value="UniProtKB-KW"/>
</dbReference>
<feature type="transmembrane region" description="Helical" evidence="7">
    <location>
        <begin position="66"/>
        <end position="83"/>
    </location>
</feature>
<evidence type="ECO:0000256" key="1">
    <source>
        <dbReference type="ARBA" id="ARBA00004141"/>
    </source>
</evidence>
<dbReference type="Proteomes" id="UP000321570">
    <property type="component" value="Unassembled WGS sequence"/>
</dbReference>
<dbReference type="PANTHER" id="PTHR13906:SF4">
    <property type="entry name" value="LYSOPHOSPHOLIPID ACYLTRANSFERASE 6"/>
    <property type="match status" value="1"/>
</dbReference>
<dbReference type="GO" id="GO:0016020">
    <property type="term" value="C:membrane"/>
    <property type="evidence" value="ECO:0007669"/>
    <property type="project" value="UniProtKB-SubCell"/>
</dbReference>
<keyword evidence="9" id="KW-1185">Reference proteome</keyword>
<dbReference type="PANTHER" id="PTHR13906">
    <property type="entry name" value="PORCUPINE"/>
    <property type="match status" value="1"/>
</dbReference>
<keyword evidence="6" id="KW-0012">Acyltransferase</keyword>
<evidence type="ECO:0000256" key="5">
    <source>
        <dbReference type="ARBA" id="ARBA00023136"/>
    </source>
</evidence>
<feature type="transmembrane region" description="Helical" evidence="7">
    <location>
        <begin position="445"/>
        <end position="464"/>
    </location>
</feature>
<gene>
    <name evidence="8" type="ORF">WMSIL1_LOCUS10290</name>
</gene>
<feature type="transmembrane region" description="Helical" evidence="7">
    <location>
        <begin position="413"/>
        <end position="433"/>
    </location>
</feature>
<feature type="transmembrane region" description="Helical" evidence="7">
    <location>
        <begin position="90"/>
        <end position="109"/>
    </location>
</feature>
<comment type="subcellular location">
    <subcellularLocation>
        <location evidence="1">Membrane</location>
        <topology evidence="1">Multi-pass membrane protein</topology>
    </subcellularLocation>
</comment>
<feature type="transmembrane region" description="Helical" evidence="7">
    <location>
        <begin position="170"/>
        <end position="194"/>
    </location>
</feature>
<keyword evidence="2" id="KW-0808">Transferase</keyword>
<evidence type="ECO:0000313" key="9">
    <source>
        <dbReference type="Proteomes" id="UP000321570"/>
    </source>
</evidence>
<evidence type="ECO:0008006" key="10">
    <source>
        <dbReference type="Google" id="ProtNLM"/>
    </source>
</evidence>
<dbReference type="AlphaFoldDB" id="A0A564YXD3"/>
<evidence type="ECO:0000313" key="8">
    <source>
        <dbReference type="EMBL" id="VUZ51931.1"/>
    </source>
</evidence>
<protein>
    <recommendedName>
        <fullName evidence="10">MBOAT family protein</fullName>
    </recommendedName>
</protein>
<dbReference type="InterPro" id="IPR049941">
    <property type="entry name" value="LPLAT_7/PORCN-like"/>
</dbReference>
<keyword evidence="3 7" id="KW-0812">Transmembrane</keyword>
<name>A0A564YXD3_HYMDI</name>
<feature type="transmembrane region" description="Helical" evidence="7">
    <location>
        <begin position="12"/>
        <end position="31"/>
    </location>
</feature>
<dbReference type="GO" id="GO:0030258">
    <property type="term" value="P:lipid modification"/>
    <property type="evidence" value="ECO:0007669"/>
    <property type="project" value="TreeGrafter"/>
</dbReference>
<dbReference type="InterPro" id="IPR004299">
    <property type="entry name" value="MBOAT_fam"/>
</dbReference>
<sequence>MLLPISNFLGVPLDQLTFFVSQMVAILFSYLLKNGLPPQKKFIIWRHLTEIVVGTLIMYLCYQDNVFLLFWQAIVAYLMMVFLPPNIAQYAVLLFTMTFLSWAHIQRLFAVDDARQQSVDITAPLMIQTQKLSSIAFNFYDGTVLSSGKELLKESHKAHAIRKRPKLLPFFGYLMCFQNSMVGPFLFFSDYLYFIEGREENQVSNPAEREYVIKHKDEIRNPKGVLKTQIIAFVFHFLLAFYASGRYEPTYLISDEFQRLGIFRKYFWLTFYGFYLRQKFYCAWTISALVMLTSGFGFSGFSSSSNLVLEPEYRNAINVRFFGCEFGTNTKEMLDNWNIGTTRWLRECVYDRMPKRHAVLAVFFTSAFWHGFYPVYYLCFFSAALFTMTGRLCRARLRPCFVESYWYHRLYDLLTNMGALFCLNYIGVAFSLLDTSMAFKFWGNFYFLGHIVPMVMLFLLPYVLPSVKRVPTQHKSVVGVSYELNLNPESRAPLVTATTSVGKNPNSEKSK</sequence>
<evidence type="ECO:0000256" key="6">
    <source>
        <dbReference type="ARBA" id="ARBA00023315"/>
    </source>
</evidence>